<reference evidence="3 4" key="1">
    <citation type="submission" date="2019-03" db="EMBL/GenBank/DDBJ databases">
        <title>Rhodosporidium diobovatum UCD-FST 08-225 genome sequencing, assembly, and annotation.</title>
        <authorList>
            <person name="Fakankun I.U."/>
            <person name="Fristensky B."/>
            <person name="Levin D.B."/>
        </authorList>
    </citation>
    <scope>NUCLEOTIDE SEQUENCE [LARGE SCALE GENOMIC DNA]</scope>
    <source>
        <strain evidence="3 4">UCD-FST 08-225</strain>
    </source>
</reference>
<dbReference type="PANTHER" id="PTHR12817:SF0">
    <property type="entry name" value="GEO08327P1"/>
    <property type="match status" value="1"/>
</dbReference>
<comment type="similarity">
    <text evidence="1">Belongs to the TRAPP small subunits family. BET3 subfamily.</text>
</comment>
<dbReference type="OrthoDB" id="941624at2759"/>
<dbReference type="CDD" id="cd14944">
    <property type="entry name" value="TRAPPC6A_Trs33"/>
    <property type="match status" value="1"/>
</dbReference>
<dbReference type="GO" id="GO:0030008">
    <property type="term" value="C:TRAPP complex"/>
    <property type="evidence" value="ECO:0007669"/>
    <property type="project" value="TreeGrafter"/>
</dbReference>
<dbReference type="Gene3D" id="3.30.1380.20">
    <property type="entry name" value="Trafficking protein particle complex subunit 3"/>
    <property type="match status" value="1"/>
</dbReference>
<comment type="caution">
    <text evidence="3">The sequence shown here is derived from an EMBL/GenBank/DDBJ whole genome shotgun (WGS) entry which is preliminary data.</text>
</comment>
<keyword evidence="4" id="KW-1185">Reference proteome</keyword>
<name>A0A5C5G1F5_9BASI</name>
<protein>
    <submittedName>
        <fullName evidence="3">TRAPP complex subunit trs33</fullName>
    </submittedName>
</protein>
<evidence type="ECO:0000256" key="1">
    <source>
        <dbReference type="ARBA" id="ARBA00006218"/>
    </source>
</evidence>
<dbReference type="GO" id="GO:0005801">
    <property type="term" value="C:cis-Golgi network"/>
    <property type="evidence" value="ECO:0007669"/>
    <property type="project" value="TreeGrafter"/>
</dbReference>
<feature type="compositionally biased region" description="Low complexity" evidence="2">
    <location>
        <begin position="143"/>
        <end position="166"/>
    </location>
</feature>
<evidence type="ECO:0000256" key="2">
    <source>
        <dbReference type="SAM" id="MobiDB-lite"/>
    </source>
</evidence>
<dbReference type="PANTHER" id="PTHR12817">
    <property type="entry name" value="TRAFFICKING PROTEIN PARTICLE COMPLEX SUBUNIT 6B"/>
    <property type="match status" value="1"/>
</dbReference>
<proteinExistence type="inferred from homology"/>
<feature type="region of interest" description="Disordered" evidence="2">
    <location>
        <begin position="140"/>
        <end position="166"/>
    </location>
</feature>
<dbReference type="InterPro" id="IPR037992">
    <property type="entry name" value="TRAPPC6/Trs33"/>
</dbReference>
<dbReference type="EMBL" id="SOZI01000018">
    <property type="protein sequence ID" value="TNY22918.1"/>
    <property type="molecule type" value="Genomic_DNA"/>
</dbReference>
<dbReference type="Pfam" id="PF04051">
    <property type="entry name" value="TRAPP"/>
    <property type="match status" value="1"/>
</dbReference>
<organism evidence="3 4">
    <name type="scientific">Rhodotorula diobovata</name>
    <dbReference type="NCBI Taxonomy" id="5288"/>
    <lineage>
        <taxon>Eukaryota</taxon>
        <taxon>Fungi</taxon>
        <taxon>Dikarya</taxon>
        <taxon>Basidiomycota</taxon>
        <taxon>Pucciniomycotina</taxon>
        <taxon>Microbotryomycetes</taxon>
        <taxon>Sporidiobolales</taxon>
        <taxon>Sporidiobolaceae</taxon>
        <taxon>Rhodotorula</taxon>
    </lineage>
</organism>
<accession>A0A5C5G1F5</accession>
<dbReference type="InterPro" id="IPR007194">
    <property type="entry name" value="TRAPP_component"/>
</dbReference>
<dbReference type="STRING" id="5288.A0A5C5G1F5"/>
<sequence>MATPRPLHSDSPAAASSSSNLLLSPPLLHLADPPPHTVDARLVDLLADQLIRSLRDSAQAARDRHARDHRAVEEELDALGLGAPRAGTAAASPRPTGTGTGTGGAGEDDAAVDEAVRSRLDDLGFKVGWATAERLARDRPRFPSLSTSSSSSSPSAPSPSTAASSAPDPLELVKFLCKDVWTALYDKQVDNLRTNHRGVYVLLDQSVRSLRGVSVPEGRDDEREVTRWVAAVLAFPSGIIRGALSNLGVSATVTAESAALPQATFQIKAGRAGGL</sequence>
<dbReference type="AlphaFoldDB" id="A0A5C5G1F5"/>
<dbReference type="InterPro" id="IPR024096">
    <property type="entry name" value="NO_sig/Golgi_transp_ligand-bd"/>
</dbReference>
<feature type="region of interest" description="Disordered" evidence="2">
    <location>
        <begin position="76"/>
        <end position="108"/>
    </location>
</feature>
<feature type="compositionally biased region" description="Low complexity" evidence="2">
    <location>
        <begin position="9"/>
        <end position="31"/>
    </location>
</feature>
<dbReference type="GO" id="GO:0006888">
    <property type="term" value="P:endoplasmic reticulum to Golgi vesicle-mediated transport"/>
    <property type="evidence" value="ECO:0007669"/>
    <property type="project" value="TreeGrafter"/>
</dbReference>
<dbReference type="GO" id="GO:0005802">
    <property type="term" value="C:trans-Golgi network"/>
    <property type="evidence" value="ECO:0007669"/>
    <property type="project" value="TreeGrafter"/>
</dbReference>
<evidence type="ECO:0000313" key="4">
    <source>
        <dbReference type="Proteomes" id="UP000311382"/>
    </source>
</evidence>
<evidence type="ECO:0000313" key="3">
    <source>
        <dbReference type="EMBL" id="TNY22918.1"/>
    </source>
</evidence>
<dbReference type="Proteomes" id="UP000311382">
    <property type="component" value="Unassembled WGS sequence"/>
</dbReference>
<feature type="region of interest" description="Disordered" evidence="2">
    <location>
        <begin position="1"/>
        <end position="36"/>
    </location>
</feature>
<dbReference type="SUPFAM" id="SSF111126">
    <property type="entry name" value="Ligand-binding domain in the NO signalling and Golgi transport"/>
    <property type="match status" value="1"/>
</dbReference>
<feature type="compositionally biased region" description="Low complexity" evidence="2">
    <location>
        <begin position="78"/>
        <end position="97"/>
    </location>
</feature>
<gene>
    <name evidence="3" type="ORF">DMC30DRAFT_414658</name>
</gene>